<feature type="region of interest" description="Disordered" evidence="1">
    <location>
        <begin position="137"/>
        <end position="166"/>
    </location>
</feature>
<evidence type="ECO:0000313" key="3">
    <source>
        <dbReference type="Proteomes" id="UP000770661"/>
    </source>
</evidence>
<reference evidence="2" key="1">
    <citation type="submission" date="2020-07" db="EMBL/GenBank/DDBJ databases">
        <title>The High-quality genome of the commercially important snow crab, Chionoecetes opilio.</title>
        <authorList>
            <person name="Jeong J.-H."/>
            <person name="Ryu S."/>
        </authorList>
    </citation>
    <scope>NUCLEOTIDE SEQUENCE</scope>
    <source>
        <strain evidence="2">MADBK_172401_WGS</strain>
        <tissue evidence="2">Digestive gland</tissue>
    </source>
</reference>
<proteinExistence type="predicted"/>
<dbReference type="EMBL" id="JACEEZ010005348">
    <property type="protein sequence ID" value="KAG0725691.1"/>
    <property type="molecule type" value="Genomic_DNA"/>
</dbReference>
<organism evidence="2 3">
    <name type="scientific">Chionoecetes opilio</name>
    <name type="common">Atlantic snow crab</name>
    <name type="synonym">Cancer opilio</name>
    <dbReference type="NCBI Taxonomy" id="41210"/>
    <lineage>
        <taxon>Eukaryota</taxon>
        <taxon>Metazoa</taxon>
        <taxon>Ecdysozoa</taxon>
        <taxon>Arthropoda</taxon>
        <taxon>Crustacea</taxon>
        <taxon>Multicrustacea</taxon>
        <taxon>Malacostraca</taxon>
        <taxon>Eumalacostraca</taxon>
        <taxon>Eucarida</taxon>
        <taxon>Decapoda</taxon>
        <taxon>Pleocyemata</taxon>
        <taxon>Brachyura</taxon>
        <taxon>Eubrachyura</taxon>
        <taxon>Majoidea</taxon>
        <taxon>Majidae</taxon>
        <taxon>Chionoecetes</taxon>
    </lineage>
</organism>
<gene>
    <name evidence="2" type="ORF">GWK47_004579</name>
</gene>
<dbReference type="AlphaFoldDB" id="A0A8J4YMI6"/>
<protein>
    <submittedName>
        <fullName evidence="2">Uncharacterized protein</fullName>
    </submittedName>
</protein>
<dbReference type="Proteomes" id="UP000770661">
    <property type="component" value="Unassembled WGS sequence"/>
</dbReference>
<comment type="caution">
    <text evidence="2">The sequence shown here is derived from an EMBL/GenBank/DDBJ whole genome shotgun (WGS) entry which is preliminary data.</text>
</comment>
<sequence length="166" mass="19224">MSGLLEEEQVERRARPRWRGKRQYRVASLHRLSTTRTTDALTLLTRGKDRSFLLAQRETSPAVLSVLETCPCCQKKKFKDIGVNESPAAEAERKVCLELDRSVCAFRAVLPRQFFRTPVPCRQQSYQAVAARTRRERLQRWRRREPSTSAHTSKGMRASVRKPVLQ</sequence>
<name>A0A8J4YMI6_CHIOP</name>
<evidence type="ECO:0000256" key="1">
    <source>
        <dbReference type="SAM" id="MobiDB-lite"/>
    </source>
</evidence>
<accession>A0A8J4YMI6</accession>
<evidence type="ECO:0000313" key="2">
    <source>
        <dbReference type="EMBL" id="KAG0725691.1"/>
    </source>
</evidence>
<keyword evidence="3" id="KW-1185">Reference proteome</keyword>